<reference evidence="1 2" key="1">
    <citation type="submission" date="2020-02" db="EMBL/GenBank/DDBJ databases">
        <authorList>
            <person name="Ferguson B K."/>
        </authorList>
    </citation>
    <scope>NUCLEOTIDE SEQUENCE [LARGE SCALE GENOMIC DNA]</scope>
</reference>
<accession>A0A6H5IFF6</accession>
<gene>
    <name evidence="1" type="ORF">TBRA_LOCUS7532</name>
</gene>
<evidence type="ECO:0000313" key="2">
    <source>
        <dbReference type="Proteomes" id="UP000479190"/>
    </source>
</evidence>
<evidence type="ECO:0000313" key="1">
    <source>
        <dbReference type="EMBL" id="CAB0035644.1"/>
    </source>
</evidence>
<keyword evidence="2" id="KW-1185">Reference proteome</keyword>
<dbReference type="Proteomes" id="UP000479190">
    <property type="component" value="Unassembled WGS sequence"/>
</dbReference>
<organism evidence="1 2">
    <name type="scientific">Trichogramma brassicae</name>
    <dbReference type="NCBI Taxonomy" id="86971"/>
    <lineage>
        <taxon>Eukaryota</taxon>
        <taxon>Metazoa</taxon>
        <taxon>Ecdysozoa</taxon>
        <taxon>Arthropoda</taxon>
        <taxon>Hexapoda</taxon>
        <taxon>Insecta</taxon>
        <taxon>Pterygota</taxon>
        <taxon>Neoptera</taxon>
        <taxon>Endopterygota</taxon>
        <taxon>Hymenoptera</taxon>
        <taxon>Apocrita</taxon>
        <taxon>Proctotrupomorpha</taxon>
        <taxon>Chalcidoidea</taxon>
        <taxon>Trichogrammatidae</taxon>
        <taxon>Trichogramma</taxon>
    </lineage>
</organism>
<proteinExistence type="predicted"/>
<dbReference type="EMBL" id="CADCXV010000795">
    <property type="protein sequence ID" value="CAB0035644.1"/>
    <property type="molecule type" value="Genomic_DNA"/>
</dbReference>
<sequence>MLQYLRVKDIDPQPRSLFILVYADAKTKFIILYSKKKARHSPVDATIDGIYRCFSSDAAAAALAVEQTHYYNTLYVVYAKPKRKMYKTIGAAGGGIRAQLITPSSSSSTSSTGII</sequence>
<name>A0A6H5IFF6_9HYME</name>
<dbReference type="AlphaFoldDB" id="A0A6H5IFF6"/>
<protein>
    <submittedName>
        <fullName evidence="1">Uncharacterized protein</fullName>
    </submittedName>
</protein>